<feature type="transmembrane region" description="Helical" evidence="5">
    <location>
        <begin position="145"/>
        <end position="163"/>
    </location>
</feature>
<evidence type="ECO:0000256" key="5">
    <source>
        <dbReference type="SAM" id="Phobius"/>
    </source>
</evidence>
<evidence type="ECO:0000256" key="2">
    <source>
        <dbReference type="ARBA" id="ARBA00022692"/>
    </source>
</evidence>
<sequence>MTAHGGMIKLILRGSFLGKFIYKVSGGKLLIHKEDHTDYVIPEKYISKQSLLASKDSSIEKEEEFIGTGSQDGISTTNDLESKYIIVTWDGEDDPENPNNWPLPIRIYVSFITGVMSTFTYIASANYTPGLKQLQDEFGIDHTKATLPLSLFVIGYGIGPMIFSPLSEYKSIGRVRIFIITLAIFSILQIPTALAKNITSLTILRFIAGIFSSPPLAMGGGVFVDMYSLPYMPVGLALWGIGAYLGVSLGPVVGAALQVGTNDWRWSFWFLLIVSGALLFLYLTFVPETYHPMILNEKAERLRRLTGNPNIIIQEDLNSNHQSISGSLKEILWRPIEIGIFEPVIMLINIYISVMYAIMYLWFEAFPYYYGEVREFSIMGSGLTYLSIVIGTLCGALIYICLTFKQYTYPLLRKETVHPEAFLPIAILGSILLPLGIFIFGWSATTTNHWFGSLIGGAIYGASGIIMFQTLLNYVGMSFFRFVASAFASNAFMRSVVGGCFPLFGRALFKNLSTKKFPVAWGSTILGVITFLLISVPVLFYFNGPKLRATSKYAGTGDEEVDKQFKNDGH</sequence>
<feature type="transmembrane region" description="Helical" evidence="5">
    <location>
        <begin position="519"/>
        <end position="542"/>
    </location>
</feature>
<dbReference type="SUPFAM" id="SSF103473">
    <property type="entry name" value="MFS general substrate transporter"/>
    <property type="match status" value="1"/>
</dbReference>
<proteinExistence type="predicted"/>
<feature type="transmembrane region" description="Helical" evidence="5">
    <location>
        <begin position="383"/>
        <end position="402"/>
    </location>
</feature>
<dbReference type="CDD" id="cd17323">
    <property type="entry name" value="MFS_Tpo1_MDR_like"/>
    <property type="match status" value="1"/>
</dbReference>
<keyword evidence="3 5" id="KW-1133">Transmembrane helix</keyword>
<evidence type="ECO:0000256" key="1">
    <source>
        <dbReference type="ARBA" id="ARBA00004141"/>
    </source>
</evidence>
<dbReference type="PROSITE" id="PS50850">
    <property type="entry name" value="MFS"/>
    <property type="match status" value="1"/>
</dbReference>
<feature type="transmembrane region" description="Helical" evidence="5">
    <location>
        <begin position="107"/>
        <end position="125"/>
    </location>
</feature>
<dbReference type="HOGENOM" id="CLU_008455_11_1_1"/>
<evidence type="ECO:0000313" key="8">
    <source>
        <dbReference type="Proteomes" id="UP000009328"/>
    </source>
</evidence>
<feature type="transmembrane region" description="Helical" evidence="5">
    <location>
        <begin position="450"/>
        <end position="472"/>
    </location>
</feature>
<evidence type="ECO:0000313" key="7">
    <source>
        <dbReference type="EMBL" id="CCH45769.1"/>
    </source>
</evidence>
<keyword evidence="2 5" id="KW-0812">Transmembrane</keyword>
<dbReference type="GO" id="GO:0005886">
    <property type="term" value="C:plasma membrane"/>
    <property type="evidence" value="ECO:0007669"/>
    <property type="project" value="TreeGrafter"/>
</dbReference>
<organism evidence="7 8">
    <name type="scientific">Wickerhamomyces ciferrii (strain ATCC 14091 / BCRC 22168 / CBS 111 / JCM 3599 / NBRC 0793 / NRRL Y-1031 F-60-10)</name>
    <name type="common">Yeast</name>
    <name type="synonym">Pichia ciferrii</name>
    <dbReference type="NCBI Taxonomy" id="1206466"/>
    <lineage>
        <taxon>Eukaryota</taxon>
        <taxon>Fungi</taxon>
        <taxon>Dikarya</taxon>
        <taxon>Ascomycota</taxon>
        <taxon>Saccharomycotina</taxon>
        <taxon>Saccharomycetes</taxon>
        <taxon>Phaffomycetales</taxon>
        <taxon>Wickerhamomycetaceae</taxon>
        <taxon>Wickerhamomyces</taxon>
    </lineage>
</organism>
<evidence type="ECO:0000259" key="6">
    <source>
        <dbReference type="PROSITE" id="PS50850"/>
    </source>
</evidence>
<dbReference type="PANTHER" id="PTHR23502:SF23">
    <property type="entry name" value="FLUCONAZOLE RESISTANCE PROTEIN 1"/>
    <property type="match status" value="1"/>
</dbReference>
<dbReference type="InterPro" id="IPR036259">
    <property type="entry name" value="MFS_trans_sf"/>
</dbReference>
<evidence type="ECO:0000256" key="3">
    <source>
        <dbReference type="ARBA" id="ARBA00022989"/>
    </source>
</evidence>
<comment type="caution">
    <text evidence="7">The sequence shown here is derived from an EMBL/GenBank/DDBJ whole genome shotgun (WGS) entry which is preliminary data.</text>
</comment>
<feature type="transmembrane region" description="Helical" evidence="5">
    <location>
        <begin position="344"/>
        <end position="363"/>
    </location>
</feature>
<name>K0KWB5_WICCF</name>
<dbReference type="GO" id="GO:1990961">
    <property type="term" value="P:xenobiotic detoxification by transmembrane export across the plasma membrane"/>
    <property type="evidence" value="ECO:0007669"/>
    <property type="project" value="TreeGrafter"/>
</dbReference>
<dbReference type="Pfam" id="PF07690">
    <property type="entry name" value="MFS_1"/>
    <property type="match status" value="1"/>
</dbReference>
<dbReference type="InParanoid" id="K0KWB5"/>
<dbReference type="FunFam" id="1.20.1250.20:FF:000011">
    <property type="entry name" value="MFS multidrug transporter, putative"/>
    <property type="match status" value="1"/>
</dbReference>
<dbReference type="PANTHER" id="PTHR23502">
    <property type="entry name" value="MAJOR FACILITATOR SUPERFAMILY"/>
    <property type="match status" value="1"/>
</dbReference>
<dbReference type="AlphaFoldDB" id="K0KWB5"/>
<dbReference type="InterPro" id="IPR020846">
    <property type="entry name" value="MFS_dom"/>
</dbReference>
<feature type="transmembrane region" description="Helical" evidence="5">
    <location>
        <begin position="479"/>
        <end position="504"/>
    </location>
</feature>
<reference evidence="7 8" key="1">
    <citation type="journal article" date="2012" name="Eukaryot. Cell">
        <title>Draft genome sequence of Wickerhamomyces ciferrii NRRL Y-1031 F-60-10.</title>
        <authorList>
            <person name="Schneider J."/>
            <person name="Andrea H."/>
            <person name="Blom J."/>
            <person name="Jaenicke S."/>
            <person name="Ruckert C."/>
            <person name="Schorsch C."/>
            <person name="Szczepanowski R."/>
            <person name="Farwick M."/>
            <person name="Goesmann A."/>
            <person name="Puhler A."/>
            <person name="Schaffer S."/>
            <person name="Tauch A."/>
            <person name="Kohler T."/>
            <person name="Brinkrolf K."/>
        </authorList>
    </citation>
    <scope>NUCLEOTIDE SEQUENCE [LARGE SCALE GENOMIC DNA]</scope>
    <source>
        <strain evidence="8">ATCC 14091 / BCRC 22168 / CBS 111 / JCM 3599 / NBRC 0793 / NRRL Y-1031 F-60-10</strain>
    </source>
</reference>
<dbReference type="Proteomes" id="UP000009328">
    <property type="component" value="Unassembled WGS sequence"/>
</dbReference>
<feature type="transmembrane region" description="Helical" evidence="5">
    <location>
        <begin position="236"/>
        <end position="260"/>
    </location>
</feature>
<feature type="transmembrane region" description="Helical" evidence="5">
    <location>
        <begin position="266"/>
        <end position="285"/>
    </location>
</feature>
<evidence type="ECO:0000256" key="4">
    <source>
        <dbReference type="ARBA" id="ARBA00023136"/>
    </source>
</evidence>
<dbReference type="eggNOG" id="KOG0255">
    <property type="taxonomic scope" value="Eukaryota"/>
</dbReference>
<feature type="transmembrane region" description="Helical" evidence="5">
    <location>
        <begin position="175"/>
        <end position="194"/>
    </location>
</feature>
<dbReference type="Gene3D" id="1.20.1250.20">
    <property type="entry name" value="MFS general substrate transporter like domains"/>
    <property type="match status" value="1"/>
</dbReference>
<comment type="subcellular location">
    <subcellularLocation>
        <location evidence="1">Membrane</location>
        <topology evidence="1">Multi-pass membrane protein</topology>
    </subcellularLocation>
</comment>
<keyword evidence="8" id="KW-1185">Reference proteome</keyword>
<dbReference type="STRING" id="1206466.K0KWB5"/>
<feature type="transmembrane region" description="Helical" evidence="5">
    <location>
        <begin position="422"/>
        <end position="444"/>
    </location>
</feature>
<gene>
    <name evidence="7" type="primary">CHR3</name>
    <name evidence="7" type="ORF">BN7_5355</name>
</gene>
<keyword evidence="4 5" id="KW-0472">Membrane</keyword>
<dbReference type="GO" id="GO:0015244">
    <property type="term" value="F:fluconazole transmembrane transporter activity"/>
    <property type="evidence" value="ECO:0007669"/>
    <property type="project" value="TreeGrafter"/>
</dbReference>
<accession>K0KWB5</accession>
<dbReference type="FunCoup" id="K0KWB5">
    <property type="interactions" value="17"/>
</dbReference>
<feature type="transmembrane region" description="Helical" evidence="5">
    <location>
        <begin position="206"/>
        <end position="224"/>
    </location>
</feature>
<dbReference type="EMBL" id="CAIF01000209">
    <property type="protein sequence ID" value="CCH45769.1"/>
    <property type="molecule type" value="Genomic_DNA"/>
</dbReference>
<dbReference type="InterPro" id="IPR011701">
    <property type="entry name" value="MFS"/>
</dbReference>
<feature type="domain" description="Major facilitator superfamily (MFS) profile" evidence="6">
    <location>
        <begin position="106"/>
        <end position="548"/>
    </location>
</feature>
<protein>
    <submittedName>
        <fullName evidence="7">Cycloheximide resistance protein</fullName>
    </submittedName>
</protein>